<keyword evidence="14" id="KW-1185">Reference proteome</keyword>
<dbReference type="CDD" id="cd00082">
    <property type="entry name" value="HisKA"/>
    <property type="match status" value="1"/>
</dbReference>
<keyword evidence="4 8" id="KW-0597">Phosphoprotein</keyword>
<dbReference type="EC" id="2.7.13.3" evidence="3"/>
<dbReference type="InterPro" id="IPR003594">
    <property type="entry name" value="HATPase_dom"/>
</dbReference>
<evidence type="ECO:0000259" key="12">
    <source>
        <dbReference type="PROSITE" id="PS50112"/>
    </source>
</evidence>
<evidence type="ECO:0000256" key="5">
    <source>
        <dbReference type="ARBA" id="ARBA00022679"/>
    </source>
</evidence>
<dbReference type="SUPFAM" id="SSF52172">
    <property type="entry name" value="CheY-like"/>
    <property type="match status" value="1"/>
</dbReference>
<accession>A0ABM7WIP2</accession>
<feature type="domain" description="Histidine kinase" evidence="10">
    <location>
        <begin position="220"/>
        <end position="444"/>
    </location>
</feature>
<feature type="domain" description="Response regulatory" evidence="11">
    <location>
        <begin position="469"/>
        <end position="590"/>
    </location>
</feature>
<feature type="modified residue" description="4-aspartylphosphate" evidence="8">
    <location>
        <position position="521"/>
    </location>
</feature>
<evidence type="ECO:0000256" key="8">
    <source>
        <dbReference type="PROSITE-ProRule" id="PRU00169"/>
    </source>
</evidence>
<keyword evidence="9" id="KW-1133">Transmembrane helix</keyword>
<dbReference type="SUPFAM" id="SSF47384">
    <property type="entry name" value="Homodimeric domain of signal transducing histidine kinase"/>
    <property type="match status" value="1"/>
</dbReference>
<evidence type="ECO:0000256" key="3">
    <source>
        <dbReference type="ARBA" id="ARBA00012438"/>
    </source>
</evidence>
<dbReference type="PROSITE" id="PS50110">
    <property type="entry name" value="RESPONSE_REGULATORY"/>
    <property type="match status" value="1"/>
</dbReference>
<reference evidence="13 14" key="1">
    <citation type="submission" date="2022-01" db="EMBL/GenBank/DDBJ databases">
        <title>Novel bile acid biosynthetic pathways are enriched in the microbiome of centenarians.</title>
        <authorList>
            <person name="Sato Y."/>
            <person name="Atarashi K."/>
            <person name="Plichta R.D."/>
            <person name="Arai Y."/>
            <person name="Sasajima S."/>
            <person name="Kearney M.S."/>
            <person name="Suda W."/>
            <person name="Takeshita K."/>
            <person name="Sasaki T."/>
            <person name="Okamoto S."/>
            <person name="Skelly N.A."/>
            <person name="Okamura Y."/>
            <person name="Vlamakis H."/>
            <person name="Li Y."/>
            <person name="Tanoue T."/>
            <person name="Takei H."/>
            <person name="Nittono H."/>
            <person name="Narushima S."/>
            <person name="Irie J."/>
            <person name="Itoh H."/>
            <person name="Moriya K."/>
            <person name="Sugiura Y."/>
            <person name="Suematsu M."/>
            <person name="Moritoki N."/>
            <person name="Shibata S."/>
            <person name="Littman R.D."/>
            <person name="Fischbach A.M."/>
            <person name="Uwamino Y."/>
            <person name="Inoue T."/>
            <person name="Honda A."/>
            <person name="Hattori M."/>
            <person name="Murai T."/>
            <person name="Xavier J.R."/>
            <person name="Hirose N."/>
            <person name="Honda K."/>
        </authorList>
    </citation>
    <scope>NUCLEOTIDE SEQUENCE [LARGE SCALE GENOMIC DNA]</scope>
    <source>
        <strain evidence="13 14">CE91-St30</strain>
    </source>
</reference>
<dbReference type="InterPro" id="IPR035965">
    <property type="entry name" value="PAS-like_dom_sf"/>
</dbReference>
<dbReference type="InterPro" id="IPR005467">
    <property type="entry name" value="His_kinase_dom"/>
</dbReference>
<evidence type="ECO:0000256" key="2">
    <source>
        <dbReference type="ARBA" id="ARBA00004236"/>
    </source>
</evidence>
<evidence type="ECO:0000259" key="10">
    <source>
        <dbReference type="PROSITE" id="PS50109"/>
    </source>
</evidence>
<comment type="catalytic activity">
    <reaction evidence="1">
        <text>ATP + protein L-histidine = ADP + protein N-phospho-L-histidine.</text>
        <dbReference type="EC" id="2.7.13.3"/>
    </reaction>
</comment>
<dbReference type="Gene3D" id="1.10.287.130">
    <property type="match status" value="1"/>
</dbReference>
<evidence type="ECO:0000259" key="11">
    <source>
        <dbReference type="PROSITE" id="PS50110"/>
    </source>
</evidence>
<dbReference type="InterPro" id="IPR003661">
    <property type="entry name" value="HisK_dim/P_dom"/>
</dbReference>
<organism evidence="13 14">
    <name type="scientific">Raoultibacter timonensis</name>
    <dbReference type="NCBI Taxonomy" id="1907662"/>
    <lineage>
        <taxon>Bacteria</taxon>
        <taxon>Bacillati</taxon>
        <taxon>Actinomycetota</taxon>
        <taxon>Coriobacteriia</taxon>
        <taxon>Eggerthellales</taxon>
        <taxon>Eggerthellaceae</taxon>
        <taxon>Raoultibacter</taxon>
    </lineage>
</organism>
<sequence>MHRMRILIAVALGAVLLVGVFAGYTELVERVVYDESVFAIAALVGVFAVLALAAILFVVDKNKKRLNAKELEIKYREQLFGMLVDNTDDIYIMFSPEGFAVEYVSPNIEKLLGVSADDVRHDIRALVDSAVDPSCDPAAEDIECLGEGECLQIDRERIRKNTGERRWYQETLYRESINGVDKYILVLSDRTREGMNSARLEQALAIARSSNEAKSLFLANMSHDIRTPINAIVGMARIAQESGEASEKVESCLHTIMLSSQHLLNLINDVLEMSRIESGQMSLQEERCTLDAIVEGVEAIIRPQAQARGQKMRIDCSRPSHREYTGDELRISQILLNLLSNAVKYTQEGGAIVLDVRELGQASPSYAKIKFTVSDNGMGMPEEFVERIFEPFERSRQASSSKIQGTGLGMSITKALVDAMGGTIEVDSKEGVGSVFCVTLDLRIAVAGEAEQPIDGPASEDEYDYGGKRFLLAEDNELNAEILIELLGLRGAEVEWAENGEEVVRMFAEKPAGYYDAVFMDVMMPIMNGYEAAQAIRASDIGCAHDVAIIALTANAFAEDVKAALDAGMDAHVAKPVDLEDLGRVLCRLCG</sequence>
<keyword evidence="9" id="KW-0812">Transmembrane</keyword>
<dbReference type="EMBL" id="AP025564">
    <property type="protein sequence ID" value="BDE96152.1"/>
    <property type="molecule type" value="Genomic_DNA"/>
</dbReference>
<evidence type="ECO:0000256" key="4">
    <source>
        <dbReference type="ARBA" id="ARBA00022553"/>
    </source>
</evidence>
<dbReference type="InterPro" id="IPR001789">
    <property type="entry name" value="Sig_transdc_resp-reg_receiver"/>
</dbReference>
<dbReference type="SMART" id="SM00388">
    <property type="entry name" value="HisKA"/>
    <property type="match status" value="1"/>
</dbReference>
<name>A0ABM7WIP2_9ACTN</name>
<comment type="subcellular location">
    <subcellularLocation>
        <location evidence="2">Cell membrane</location>
    </subcellularLocation>
</comment>
<gene>
    <name evidence="13" type="ORF">CE91St30_14850</name>
</gene>
<feature type="transmembrane region" description="Helical" evidence="9">
    <location>
        <begin position="38"/>
        <end position="59"/>
    </location>
</feature>
<dbReference type="Pfam" id="PF00072">
    <property type="entry name" value="Response_reg"/>
    <property type="match status" value="1"/>
</dbReference>
<evidence type="ECO:0000256" key="9">
    <source>
        <dbReference type="SAM" id="Phobius"/>
    </source>
</evidence>
<keyword evidence="6" id="KW-0418">Kinase</keyword>
<evidence type="ECO:0000313" key="13">
    <source>
        <dbReference type="EMBL" id="BDE96152.1"/>
    </source>
</evidence>
<dbReference type="PANTHER" id="PTHR43047:SF72">
    <property type="entry name" value="OSMOSENSING HISTIDINE PROTEIN KINASE SLN1"/>
    <property type="match status" value="1"/>
</dbReference>
<dbReference type="SUPFAM" id="SSF55874">
    <property type="entry name" value="ATPase domain of HSP90 chaperone/DNA topoisomerase II/histidine kinase"/>
    <property type="match status" value="1"/>
</dbReference>
<feature type="domain" description="PAS" evidence="12">
    <location>
        <begin position="76"/>
        <end position="119"/>
    </location>
</feature>
<dbReference type="Gene3D" id="3.30.450.20">
    <property type="entry name" value="PAS domain"/>
    <property type="match status" value="1"/>
</dbReference>
<dbReference type="Gene3D" id="3.40.50.2300">
    <property type="match status" value="1"/>
</dbReference>
<evidence type="ECO:0000256" key="6">
    <source>
        <dbReference type="ARBA" id="ARBA00022777"/>
    </source>
</evidence>
<keyword evidence="7" id="KW-0902">Two-component regulatory system</keyword>
<dbReference type="PANTHER" id="PTHR43047">
    <property type="entry name" value="TWO-COMPONENT HISTIDINE PROTEIN KINASE"/>
    <property type="match status" value="1"/>
</dbReference>
<evidence type="ECO:0000256" key="1">
    <source>
        <dbReference type="ARBA" id="ARBA00000085"/>
    </source>
</evidence>
<dbReference type="Pfam" id="PF00512">
    <property type="entry name" value="HisKA"/>
    <property type="match status" value="1"/>
</dbReference>
<dbReference type="SUPFAM" id="SSF55785">
    <property type="entry name" value="PYP-like sensor domain (PAS domain)"/>
    <property type="match status" value="1"/>
</dbReference>
<dbReference type="InterPro" id="IPR000014">
    <property type="entry name" value="PAS"/>
</dbReference>
<dbReference type="InterPro" id="IPR004358">
    <property type="entry name" value="Sig_transdc_His_kin-like_C"/>
</dbReference>
<dbReference type="InterPro" id="IPR011006">
    <property type="entry name" value="CheY-like_superfamily"/>
</dbReference>
<dbReference type="InterPro" id="IPR036890">
    <property type="entry name" value="HATPase_C_sf"/>
</dbReference>
<evidence type="ECO:0000256" key="7">
    <source>
        <dbReference type="ARBA" id="ARBA00023012"/>
    </source>
</evidence>
<dbReference type="SMART" id="SM00387">
    <property type="entry name" value="HATPase_c"/>
    <property type="match status" value="1"/>
</dbReference>
<proteinExistence type="predicted"/>
<dbReference type="PROSITE" id="PS50109">
    <property type="entry name" value="HIS_KIN"/>
    <property type="match status" value="1"/>
</dbReference>
<dbReference type="PROSITE" id="PS50112">
    <property type="entry name" value="PAS"/>
    <property type="match status" value="1"/>
</dbReference>
<dbReference type="Proteomes" id="UP001320544">
    <property type="component" value="Chromosome"/>
</dbReference>
<dbReference type="SMART" id="SM00448">
    <property type="entry name" value="REC"/>
    <property type="match status" value="1"/>
</dbReference>
<dbReference type="Gene3D" id="3.30.565.10">
    <property type="entry name" value="Histidine kinase-like ATPase, C-terminal domain"/>
    <property type="match status" value="1"/>
</dbReference>
<evidence type="ECO:0000313" key="14">
    <source>
        <dbReference type="Proteomes" id="UP001320544"/>
    </source>
</evidence>
<dbReference type="Pfam" id="PF02518">
    <property type="entry name" value="HATPase_c"/>
    <property type="match status" value="1"/>
</dbReference>
<keyword evidence="9" id="KW-0472">Membrane</keyword>
<dbReference type="PRINTS" id="PR00344">
    <property type="entry name" value="BCTRLSENSOR"/>
</dbReference>
<dbReference type="CDD" id="cd17546">
    <property type="entry name" value="REC_hyHK_CKI1_RcsC-like"/>
    <property type="match status" value="1"/>
</dbReference>
<dbReference type="InterPro" id="IPR036097">
    <property type="entry name" value="HisK_dim/P_sf"/>
</dbReference>
<keyword evidence="5" id="KW-0808">Transferase</keyword>
<dbReference type="CDD" id="cd16922">
    <property type="entry name" value="HATPase_EvgS-ArcB-TorS-like"/>
    <property type="match status" value="1"/>
</dbReference>
<protein>
    <recommendedName>
        <fullName evidence="3">histidine kinase</fullName>
        <ecNumber evidence="3">2.7.13.3</ecNumber>
    </recommendedName>
</protein>